<dbReference type="EC" id="2.7.1.49" evidence="2"/>
<evidence type="ECO:0000313" key="4">
    <source>
        <dbReference type="EMBL" id="NIY73033.1"/>
    </source>
</evidence>
<evidence type="ECO:0000259" key="3">
    <source>
        <dbReference type="Pfam" id="PF08543"/>
    </source>
</evidence>
<comment type="caution">
    <text evidence="4">The sequence shown here is derived from an EMBL/GenBank/DDBJ whole genome shotgun (WGS) entry which is preliminary data.</text>
</comment>
<proteinExistence type="predicted"/>
<dbReference type="Pfam" id="PF08543">
    <property type="entry name" value="Phos_pyr_kin"/>
    <property type="match status" value="1"/>
</dbReference>
<sequence length="248" mass="25462">MPRVLFIGGTDSSGGAGLARDIATAAQMEAEARIGVTAVTAQTDGAVHAVRLMSCDDVALQVRAAGKVGAVKIGMLGSAEIVSAVATALSSVPLVLDPVLASSSGTALLDDRGVDTLIEELLPCTTLLTPNLPELGMLTARFGLDETAGEGQRVRALLRRGCGGVLVKGGHAEESTSCEDRLYLPSGEIIRHCGPRFGIPLRGTGCQLASAIAVGLAEGLDLGTAVENARACVASRFRMRERSLSARV</sequence>
<keyword evidence="4" id="KW-0418">Kinase</keyword>
<dbReference type="InterPro" id="IPR029056">
    <property type="entry name" value="Ribokinase-like"/>
</dbReference>
<evidence type="ECO:0000313" key="5">
    <source>
        <dbReference type="Proteomes" id="UP000709466"/>
    </source>
</evidence>
<gene>
    <name evidence="4" type="ORF">HCZ30_11385</name>
</gene>
<name>A0ABX0W294_9RHOB</name>
<evidence type="ECO:0000256" key="2">
    <source>
        <dbReference type="ARBA" id="ARBA00012135"/>
    </source>
</evidence>
<organism evidence="4 5">
    <name type="scientific">Marivivens donghaensis</name>
    <dbReference type="NCBI Taxonomy" id="1699413"/>
    <lineage>
        <taxon>Bacteria</taxon>
        <taxon>Pseudomonadati</taxon>
        <taxon>Pseudomonadota</taxon>
        <taxon>Alphaproteobacteria</taxon>
        <taxon>Rhodobacterales</taxon>
        <taxon>Paracoccaceae</taxon>
        <taxon>Marivivens group</taxon>
        <taxon>Marivivens</taxon>
    </lineage>
</organism>
<comment type="pathway">
    <text evidence="1">Cofactor biosynthesis; thiamine diphosphate biosynthesis.</text>
</comment>
<keyword evidence="4" id="KW-0808">Transferase</keyword>
<accession>A0ABX0W294</accession>
<reference evidence="4 5" key="1">
    <citation type="submission" date="2020-03" db="EMBL/GenBank/DDBJ databases">
        <title>Bacterial isolates of synthetic phycosphere.</title>
        <authorList>
            <person name="Fu H."/>
            <person name="Moran M.A."/>
        </authorList>
    </citation>
    <scope>NUCLEOTIDE SEQUENCE [LARGE SCALE GENOMIC DNA]</scope>
    <source>
        <strain evidence="4 5">HF1</strain>
    </source>
</reference>
<feature type="domain" description="Pyridoxamine kinase/Phosphomethylpyrimidine kinase" evidence="3">
    <location>
        <begin position="11"/>
        <end position="238"/>
    </location>
</feature>
<evidence type="ECO:0000256" key="1">
    <source>
        <dbReference type="ARBA" id="ARBA00004948"/>
    </source>
</evidence>
<dbReference type="SUPFAM" id="SSF53613">
    <property type="entry name" value="Ribokinase-like"/>
    <property type="match status" value="1"/>
</dbReference>
<keyword evidence="5" id="KW-1185">Reference proteome</keyword>
<dbReference type="CDD" id="cd01169">
    <property type="entry name" value="HMPP_kinase"/>
    <property type="match status" value="1"/>
</dbReference>
<dbReference type="EMBL" id="JAATOP010000007">
    <property type="protein sequence ID" value="NIY73033.1"/>
    <property type="molecule type" value="Genomic_DNA"/>
</dbReference>
<protein>
    <recommendedName>
        <fullName evidence="2">hydroxymethylpyrimidine kinase</fullName>
        <ecNumber evidence="2">2.7.1.49</ecNumber>
    </recommendedName>
</protein>
<dbReference type="InterPro" id="IPR004399">
    <property type="entry name" value="HMP/HMP-P_kinase_dom"/>
</dbReference>
<dbReference type="PANTHER" id="PTHR20858">
    <property type="entry name" value="PHOSPHOMETHYLPYRIMIDINE KINASE"/>
    <property type="match status" value="1"/>
</dbReference>
<dbReference type="GO" id="GO:0016301">
    <property type="term" value="F:kinase activity"/>
    <property type="evidence" value="ECO:0007669"/>
    <property type="project" value="UniProtKB-KW"/>
</dbReference>
<dbReference type="Gene3D" id="3.40.1190.20">
    <property type="match status" value="1"/>
</dbReference>
<dbReference type="Proteomes" id="UP000709466">
    <property type="component" value="Unassembled WGS sequence"/>
</dbReference>
<dbReference type="PANTHER" id="PTHR20858:SF17">
    <property type="entry name" value="HYDROXYMETHYLPYRIMIDINE_PHOSPHOMETHYLPYRIMIDINE KINASE THI20-RELATED"/>
    <property type="match status" value="1"/>
</dbReference>
<dbReference type="InterPro" id="IPR013749">
    <property type="entry name" value="PM/HMP-P_kinase-1"/>
</dbReference>